<proteinExistence type="predicted"/>
<evidence type="ECO:0000256" key="1">
    <source>
        <dbReference type="SAM" id="MobiDB-lite"/>
    </source>
</evidence>
<reference evidence="2" key="1">
    <citation type="journal article" date="2021" name="Nat. Commun.">
        <title>Genetic determinants of endophytism in the Arabidopsis root mycobiome.</title>
        <authorList>
            <person name="Mesny F."/>
            <person name="Miyauchi S."/>
            <person name="Thiergart T."/>
            <person name="Pickel B."/>
            <person name="Atanasova L."/>
            <person name="Karlsson M."/>
            <person name="Huettel B."/>
            <person name="Barry K.W."/>
            <person name="Haridas S."/>
            <person name="Chen C."/>
            <person name="Bauer D."/>
            <person name="Andreopoulos W."/>
            <person name="Pangilinan J."/>
            <person name="LaButti K."/>
            <person name="Riley R."/>
            <person name="Lipzen A."/>
            <person name="Clum A."/>
            <person name="Drula E."/>
            <person name="Henrissat B."/>
            <person name="Kohler A."/>
            <person name="Grigoriev I.V."/>
            <person name="Martin F.M."/>
            <person name="Hacquard S."/>
        </authorList>
    </citation>
    <scope>NUCLEOTIDE SEQUENCE</scope>
    <source>
        <strain evidence="2">MPI-CAGE-CH-0235</strain>
    </source>
</reference>
<feature type="region of interest" description="Disordered" evidence="1">
    <location>
        <begin position="1"/>
        <end position="25"/>
    </location>
</feature>
<evidence type="ECO:0000313" key="2">
    <source>
        <dbReference type="EMBL" id="KAH7326235.1"/>
    </source>
</evidence>
<gene>
    <name evidence="2" type="ORF">B0I35DRAFT_422199</name>
</gene>
<dbReference type="EMBL" id="JAGPNK010000002">
    <property type="protein sequence ID" value="KAH7326235.1"/>
    <property type="molecule type" value="Genomic_DNA"/>
</dbReference>
<dbReference type="AlphaFoldDB" id="A0A8K0WV14"/>
<comment type="caution">
    <text evidence="2">The sequence shown here is derived from an EMBL/GenBank/DDBJ whole genome shotgun (WGS) entry which is preliminary data.</text>
</comment>
<evidence type="ECO:0000313" key="3">
    <source>
        <dbReference type="Proteomes" id="UP000813444"/>
    </source>
</evidence>
<accession>A0A8K0WV14</accession>
<sequence length="54" mass="5730">MHMPRQCGSRHAQSRASSPPTPIACKSGSGIRPLWYAAFHRSPSLPVSAATLAV</sequence>
<protein>
    <submittedName>
        <fullName evidence="2">Uncharacterized protein</fullName>
    </submittedName>
</protein>
<keyword evidence="3" id="KW-1185">Reference proteome</keyword>
<dbReference type="Proteomes" id="UP000813444">
    <property type="component" value="Unassembled WGS sequence"/>
</dbReference>
<organism evidence="2 3">
    <name type="scientific">Stachybotrys elegans</name>
    <dbReference type="NCBI Taxonomy" id="80388"/>
    <lineage>
        <taxon>Eukaryota</taxon>
        <taxon>Fungi</taxon>
        <taxon>Dikarya</taxon>
        <taxon>Ascomycota</taxon>
        <taxon>Pezizomycotina</taxon>
        <taxon>Sordariomycetes</taxon>
        <taxon>Hypocreomycetidae</taxon>
        <taxon>Hypocreales</taxon>
        <taxon>Stachybotryaceae</taxon>
        <taxon>Stachybotrys</taxon>
    </lineage>
</organism>
<name>A0A8K0WV14_9HYPO</name>